<feature type="compositionally biased region" description="Low complexity" evidence="2">
    <location>
        <begin position="40"/>
        <end position="53"/>
    </location>
</feature>
<feature type="domain" description="N-acetylmuramoyl-L-alanine amidase" evidence="4">
    <location>
        <begin position="267"/>
        <end position="410"/>
    </location>
</feature>
<organism evidence="6">
    <name type="scientific">Cellulosimicrobium sp. ES-005</name>
    <dbReference type="NCBI Taxonomy" id="3163031"/>
    <lineage>
        <taxon>Bacteria</taxon>
        <taxon>Bacillati</taxon>
        <taxon>Actinomycetota</taxon>
        <taxon>Actinomycetes</taxon>
        <taxon>Micrococcales</taxon>
        <taxon>Promicromonosporaceae</taxon>
        <taxon>Cellulosimicrobium</taxon>
    </lineage>
</organism>
<dbReference type="InterPro" id="IPR036505">
    <property type="entry name" value="Amidase/PGRP_sf"/>
</dbReference>
<feature type="domain" description="Peptidoglycan recognition protein family" evidence="5">
    <location>
        <begin position="255"/>
        <end position="404"/>
    </location>
</feature>
<dbReference type="SUPFAM" id="SSF55846">
    <property type="entry name" value="N-acetylmuramoyl-L-alanine amidase-like"/>
    <property type="match status" value="1"/>
</dbReference>
<dbReference type="GO" id="GO:0008270">
    <property type="term" value="F:zinc ion binding"/>
    <property type="evidence" value="ECO:0007669"/>
    <property type="project" value="InterPro"/>
</dbReference>
<feature type="compositionally biased region" description="Pro residues" evidence="2">
    <location>
        <begin position="54"/>
        <end position="64"/>
    </location>
</feature>
<dbReference type="GO" id="GO:0009253">
    <property type="term" value="P:peptidoglycan catabolic process"/>
    <property type="evidence" value="ECO:0007669"/>
    <property type="project" value="InterPro"/>
</dbReference>
<evidence type="ECO:0000313" key="6">
    <source>
        <dbReference type="EMBL" id="XCH30878.1"/>
    </source>
</evidence>
<evidence type="ECO:0000256" key="1">
    <source>
        <dbReference type="ARBA" id="ARBA00022729"/>
    </source>
</evidence>
<dbReference type="InterPro" id="IPR002502">
    <property type="entry name" value="Amidase_domain"/>
</dbReference>
<dbReference type="InterPro" id="IPR006619">
    <property type="entry name" value="PGRP_domain_met/bac"/>
</dbReference>
<dbReference type="AlphaFoldDB" id="A0AAU8G3X9"/>
<dbReference type="PANTHER" id="PTHR44103:SF1">
    <property type="entry name" value="PROPROTEIN CONVERTASE P"/>
    <property type="match status" value="1"/>
</dbReference>
<dbReference type="Pfam" id="PF13517">
    <property type="entry name" value="FG-GAP_3"/>
    <property type="match status" value="1"/>
</dbReference>
<keyword evidence="1 3" id="KW-0732">Signal</keyword>
<dbReference type="SMART" id="SM00701">
    <property type="entry name" value="PGRP"/>
    <property type="match status" value="1"/>
</dbReference>
<sequence>MISATTGVSTMAKRWTTVLTVLAVTVTSAVTGSTTAVAAGPATRAATSVAPRVAPAPPAVPAPVAPEIDETPLEPVDASGDAPTASVPSEAGAAEGPGEQVLPEVPADDTPSPEGTWSATSPATGATTVVGVTWDLGSAGDDVVVEVRSRTGTVWTGWSDVHAEDAEPTGGAGEQRDGTEPLFVGDVDEVEARILPGTGPTPVDPVLVVVDPGADSGTAGGGAGGAGGLGRSTTAGLATPAAAPAAALPTATTRPAIYSRAQWGADERLMTWTPQTGNVVGAVVHHTAGSNDYTADQVPALIRGIYAYHAQSRGWGDIGYNFLVDKYGRIWEGRAGGIDRGIVGAHASGVNSQRFGVSVMGNFDAAQVSGAAVDAVSSVIAWKLDIHGVRGAGGSIVVGHRDVGQTSCPGATLYAALPQIRSLAAARQGPVHDRSLRRDLGLDGYPDLVSRTATGVSMLTATASGWGQTRTVGSGWPGSRVIAPGDWNGDGSPDLMIVDPASGDLWLYPGTANGGWAAKQRIGVGWGVANLIVGGHDWNGDDTTDLLMRRHDGTLWLYPGNGRGGFGTPRQVGTGWNAMSSIAMVGDLGNGRPALVARTGGNLYTYTGDGRGGFASGRTFVGSGWDVMTTIVGPGDLNDDGLPDVVARDVQGNLWRYVGDGAGRLLGRSQIGHQWQGFTAVHPAGRAGRGEDFFAVGADGALHRYSYLGGAGFTRAVGTGISGSAVAEAIAPGDWNGDGRPDLMTRRSNGDLFLHAGTATGSFATSGTRVGTGWEVMTQVIGAGDWLGTGVPGLLAFQRGTGQIWLYPGDGRGGFGTRVLIAQGAQFLDRIVSAGHWRGGAAPDLVAREAGTGRLLLYPGNGGARLGAASVIGTGWDVMSSIVGAGDVDGDGRPDLVATRSDRSIVLYPGNGSGGFRTWRTIATAPSGASVS</sequence>
<dbReference type="PANTHER" id="PTHR44103">
    <property type="entry name" value="PROPROTEIN CONVERTASE P"/>
    <property type="match status" value="1"/>
</dbReference>
<feature type="region of interest" description="Disordered" evidence="2">
    <location>
        <begin position="40"/>
        <end position="123"/>
    </location>
</feature>
<dbReference type="EMBL" id="CP159290">
    <property type="protein sequence ID" value="XCH30878.1"/>
    <property type="molecule type" value="Genomic_DNA"/>
</dbReference>
<accession>A0AAU8G3X9</accession>
<dbReference type="SMART" id="SM00644">
    <property type="entry name" value="Ami_2"/>
    <property type="match status" value="1"/>
</dbReference>
<dbReference type="CDD" id="cd06583">
    <property type="entry name" value="PGRP"/>
    <property type="match status" value="1"/>
</dbReference>
<dbReference type="InterPro" id="IPR013517">
    <property type="entry name" value="FG-GAP"/>
</dbReference>
<proteinExistence type="predicted"/>
<feature type="chain" id="PRO_5043717304" evidence="3">
    <location>
        <begin position="39"/>
        <end position="932"/>
    </location>
</feature>
<evidence type="ECO:0000256" key="2">
    <source>
        <dbReference type="SAM" id="MobiDB-lite"/>
    </source>
</evidence>
<dbReference type="Pfam" id="PF01510">
    <property type="entry name" value="Amidase_2"/>
    <property type="match status" value="1"/>
</dbReference>
<evidence type="ECO:0000259" key="5">
    <source>
        <dbReference type="SMART" id="SM00701"/>
    </source>
</evidence>
<evidence type="ECO:0000259" key="4">
    <source>
        <dbReference type="SMART" id="SM00644"/>
    </source>
</evidence>
<evidence type="ECO:0000256" key="3">
    <source>
        <dbReference type="SAM" id="SignalP"/>
    </source>
</evidence>
<dbReference type="InterPro" id="IPR028994">
    <property type="entry name" value="Integrin_alpha_N"/>
</dbReference>
<dbReference type="RefSeq" id="WP_353708676.1">
    <property type="nucleotide sequence ID" value="NZ_CP159290.1"/>
</dbReference>
<dbReference type="SUPFAM" id="SSF69318">
    <property type="entry name" value="Integrin alpha N-terminal domain"/>
    <property type="match status" value="2"/>
</dbReference>
<protein>
    <submittedName>
        <fullName evidence="6">FG-GAP-like repeat-containing protein</fullName>
    </submittedName>
</protein>
<gene>
    <name evidence="6" type="ORF">ABRQ22_04105</name>
</gene>
<reference evidence="6" key="1">
    <citation type="submission" date="2024-06" db="EMBL/GenBank/DDBJ databases">
        <title>Complete genome sequence of the cellulolytic actinobacterium, Cellulosimicrobium ES-005.</title>
        <authorList>
            <person name="Matthews C.T."/>
            <person name="Underwood K.D."/>
            <person name="Ghanchi K.M."/>
            <person name="Fields S.D."/>
            <person name="Gardner S.G."/>
        </authorList>
    </citation>
    <scope>NUCLEOTIDE SEQUENCE</scope>
    <source>
        <strain evidence="6">ES-005</strain>
    </source>
</reference>
<dbReference type="Gene3D" id="2.130.10.130">
    <property type="entry name" value="Integrin alpha, N-terminal"/>
    <property type="match status" value="2"/>
</dbReference>
<feature type="signal peptide" evidence="3">
    <location>
        <begin position="1"/>
        <end position="38"/>
    </location>
</feature>
<dbReference type="GO" id="GO:0008745">
    <property type="term" value="F:N-acetylmuramoyl-L-alanine amidase activity"/>
    <property type="evidence" value="ECO:0007669"/>
    <property type="project" value="InterPro"/>
</dbReference>
<dbReference type="Gene3D" id="3.40.80.10">
    <property type="entry name" value="Peptidoglycan recognition protein-like"/>
    <property type="match status" value="1"/>
</dbReference>
<name>A0AAU8G3X9_9MICO</name>